<feature type="region of interest" description="Disordered" evidence="1">
    <location>
        <begin position="440"/>
        <end position="502"/>
    </location>
</feature>
<feature type="compositionally biased region" description="Basic residues" evidence="1">
    <location>
        <begin position="598"/>
        <end position="610"/>
    </location>
</feature>
<feature type="compositionally biased region" description="Basic residues" evidence="1">
    <location>
        <begin position="808"/>
        <end position="817"/>
    </location>
</feature>
<feature type="compositionally biased region" description="Basic and acidic residues" evidence="1">
    <location>
        <begin position="632"/>
        <end position="644"/>
    </location>
</feature>
<evidence type="ECO:0000313" key="3">
    <source>
        <dbReference type="Proteomes" id="UP001519460"/>
    </source>
</evidence>
<feature type="compositionally biased region" description="Basic and acidic residues" evidence="1">
    <location>
        <begin position="410"/>
        <end position="420"/>
    </location>
</feature>
<reference evidence="2 3" key="1">
    <citation type="journal article" date="2023" name="Sci. Data">
        <title>Genome assembly of the Korean intertidal mud-creeper Batillaria attramentaria.</title>
        <authorList>
            <person name="Patra A.K."/>
            <person name="Ho P.T."/>
            <person name="Jun S."/>
            <person name="Lee S.J."/>
            <person name="Kim Y."/>
            <person name="Won Y.J."/>
        </authorList>
    </citation>
    <scope>NUCLEOTIDE SEQUENCE [LARGE SCALE GENOMIC DNA]</scope>
    <source>
        <strain evidence="2">Wonlab-2016</strain>
    </source>
</reference>
<feature type="compositionally biased region" description="Basic and acidic residues" evidence="1">
    <location>
        <begin position="779"/>
        <end position="795"/>
    </location>
</feature>
<feature type="compositionally biased region" description="Low complexity" evidence="1">
    <location>
        <begin position="487"/>
        <end position="499"/>
    </location>
</feature>
<feature type="compositionally biased region" description="Basic and acidic residues" evidence="1">
    <location>
        <begin position="694"/>
        <end position="704"/>
    </location>
</feature>
<feature type="region of interest" description="Disordered" evidence="1">
    <location>
        <begin position="694"/>
        <end position="832"/>
    </location>
</feature>
<feature type="compositionally biased region" description="Basic and acidic residues" evidence="1">
    <location>
        <begin position="1"/>
        <end position="16"/>
    </location>
</feature>
<dbReference type="Proteomes" id="UP001519460">
    <property type="component" value="Unassembled WGS sequence"/>
</dbReference>
<feature type="compositionally biased region" description="Basic and acidic residues" evidence="1">
    <location>
        <begin position="353"/>
        <end position="364"/>
    </location>
</feature>
<proteinExistence type="predicted"/>
<organism evidence="2 3">
    <name type="scientific">Batillaria attramentaria</name>
    <dbReference type="NCBI Taxonomy" id="370345"/>
    <lineage>
        <taxon>Eukaryota</taxon>
        <taxon>Metazoa</taxon>
        <taxon>Spiralia</taxon>
        <taxon>Lophotrochozoa</taxon>
        <taxon>Mollusca</taxon>
        <taxon>Gastropoda</taxon>
        <taxon>Caenogastropoda</taxon>
        <taxon>Sorbeoconcha</taxon>
        <taxon>Cerithioidea</taxon>
        <taxon>Batillariidae</taxon>
        <taxon>Batillaria</taxon>
    </lineage>
</organism>
<feature type="region of interest" description="Disordered" evidence="1">
    <location>
        <begin position="146"/>
        <end position="426"/>
    </location>
</feature>
<feature type="region of interest" description="Disordered" evidence="1">
    <location>
        <begin position="574"/>
        <end position="655"/>
    </location>
</feature>
<feature type="compositionally biased region" description="Polar residues" evidence="1">
    <location>
        <begin position="219"/>
        <end position="231"/>
    </location>
</feature>
<feature type="compositionally biased region" description="Polar residues" evidence="1">
    <location>
        <begin position="295"/>
        <end position="316"/>
    </location>
</feature>
<feature type="compositionally biased region" description="Basic and acidic residues" evidence="1">
    <location>
        <begin position="283"/>
        <end position="294"/>
    </location>
</feature>
<feature type="compositionally biased region" description="Polar residues" evidence="1">
    <location>
        <begin position="463"/>
        <end position="477"/>
    </location>
</feature>
<feature type="non-terminal residue" evidence="2">
    <location>
        <position position="859"/>
    </location>
</feature>
<feature type="compositionally biased region" description="Basic and acidic residues" evidence="1">
    <location>
        <begin position="728"/>
        <end position="742"/>
    </location>
</feature>
<accession>A0ABD0LQP3</accession>
<feature type="compositionally biased region" description="Basic and acidic residues" evidence="1">
    <location>
        <begin position="260"/>
        <end position="270"/>
    </location>
</feature>
<feature type="region of interest" description="Disordered" evidence="1">
    <location>
        <begin position="1"/>
        <end position="29"/>
    </location>
</feature>
<feature type="compositionally biased region" description="Acidic residues" evidence="1">
    <location>
        <begin position="762"/>
        <end position="772"/>
    </location>
</feature>
<feature type="compositionally biased region" description="Basic and acidic residues" evidence="1">
    <location>
        <begin position="440"/>
        <end position="449"/>
    </location>
</feature>
<feature type="compositionally biased region" description="Basic and acidic residues" evidence="1">
    <location>
        <begin position="146"/>
        <end position="161"/>
    </location>
</feature>
<comment type="caution">
    <text evidence="2">The sequence shown here is derived from an EMBL/GenBank/DDBJ whole genome shotgun (WGS) entry which is preliminary data.</text>
</comment>
<feature type="compositionally biased region" description="Basic and acidic residues" evidence="1">
    <location>
        <begin position="237"/>
        <end position="251"/>
    </location>
</feature>
<evidence type="ECO:0000256" key="1">
    <source>
        <dbReference type="SAM" id="MobiDB-lite"/>
    </source>
</evidence>
<name>A0ABD0LQP3_9CAEN</name>
<sequence length="859" mass="97233">MFDPKDSNEGWREQNMEKNGQFPITSNRNSVFWSGSFKSDFMRTRFSPVRHQTSEELSAVLHRRHKEVDKQMEVDESSGDKRGDTRLARADRFKEAAVEDVIVDSEVAARLRVRRHETDAKNDSQVSKSDITTLDKSLEVLARVTHELDEKEASPETDRLRAPASVAQKRKNSKEAMKEAEQFITDVESRISSSLHLKEPKAGKAVTTHHASRLKEKSPSPSQTTSLSCTVSLPADDSAKKKPGWAEKETSDVTFSLSLDSDRSSSERETTSSIRTLSGSGSAREKTPDNKTDTKNATFTLSPSTYTSQSPLSPRSPTGIRRTESMKEQTSVSRSESFERKKGILKRTPSMPKQEEAPKVDPKLARIMQQRRQRELELEEAKEEEELAETGVRRQRALSAAEEIEQSIRQMKEAHNKSQEEQTEEEAALLLPVSERIFKMQSKIEEQRHTPITPKSRSGAASPKSSRSWSGSITPRRQISVDEGVSETIPEITPTIPEELSGPQLMEKLSSLAAKSADFQERRHKFQKRQREDWRTRTQPVTLEEIQEADSLDSVSAFRAQVRRNASKNIFEHLKSQEQQRPLPTKATEFPQHLLPEKRKKRGRHQRHKTLPITAEELNAIPEGELAGPALRESHDVWKRDSRTDSGILSGSEVESLASDSLRSLSLEMDIPDNDPSRMSVSSKAVLFRNLDERAKAEKEKEKSASGAKRYIDRKKRERSRTQPVTDDEVKIAAEFADEKKQPPPVKMPQPEIVNRPKSPSVEEEPAEEEEDQLTKLSLAEKVKLFQQRQQEEVASKQPPPRAEAPVPRRRQRKHASRFNTQEMRLEVERPETTPDALMQCFASNGLCMTGSHGSLSSV</sequence>
<gene>
    <name evidence="2" type="ORF">BaRGS_00007357</name>
</gene>
<keyword evidence="3" id="KW-1185">Reference proteome</keyword>
<evidence type="ECO:0000313" key="2">
    <source>
        <dbReference type="EMBL" id="KAK7501553.1"/>
    </source>
</evidence>
<dbReference type="EMBL" id="JACVVK020000031">
    <property type="protein sequence ID" value="KAK7501553.1"/>
    <property type="molecule type" value="Genomic_DNA"/>
</dbReference>
<feature type="region of interest" description="Disordered" evidence="1">
    <location>
        <begin position="64"/>
        <end position="86"/>
    </location>
</feature>
<dbReference type="AlphaFoldDB" id="A0ABD0LQP3"/>
<feature type="compositionally biased region" description="Acidic residues" evidence="1">
    <location>
        <begin position="377"/>
        <end position="388"/>
    </location>
</feature>
<protein>
    <submittedName>
        <fullName evidence="2">Uncharacterized protein</fullName>
    </submittedName>
</protein>
<feature type="compositionally biased region" description="Basic and acidic residues" evidence="1">
    <location>
        <begin position="66"/>
        <end position="86"/>
    </location>
</feature>